<dbReference type="EMBL" id="CP171742">
    <property type="protein sequence ID" value="XKR69599.1"/>
    <property type="molecule type" value="Genomic_DNA"/>
</dbReference>
<reference evidence="1" key="1">
    <citation type="submission" date="2024-09" db="EMBL/GenBank/DDBJ databases">
        <authorList>
            <person name="Gagne-Thivierge C."/>
        </authorList>
    </citation>
    <scope>NUCLEOTIDE SEQUENCE</scope>
    <source>
        <strain evidence="1">SC310</strain>
    </source>
</reference>
<evidence type="ECO:0000313" key="2">
    <source>
        <dbReference type="Proteomes" id="UP001234913"/>
    </source>
</evidence>
<protein>
    <submittedName>
        <fullName evidence="1">Uncharacterized protein</fullName>
    </submittedName>
</protein>
<proteinExistence type="predicted"/>
<name>A0ACD5FND4_STAHY</name>
<dbReference type="Proteomes" id="UP001234913">
    <property type="component" value="Chromosome"/>
</dbReference>
<keyword evidence="2" id="KW-1185">Reference proteome</keyword>
<accession>A0ACD5FND4</accession>
<gene>
    <name evidence="1" type="ORF">QUC96_001750</name>
</gene>
<evidence type="ECO:0000313" key="1">
    <source>
        <dbReference type="EMBL" id="XKR69599.1"/>
    </source>
</evidence>
<organism evidence="1 2">
    <name type="scientific">Staphylococcus hyicus</name>
    <dbReference type="NCBI Taxonomy" id="1284"/>
    <lineage>
        <taxon>Bacteria</taxon>
        <taxon>Bacillati</taxon>
        <taxon>Bacillota</taxon>
        <taxon>Bacilli</taxon>
        <taxon>Bacillales</taxon>
        <taxon>Staphylococcaceae</taxon>
        <taxon>Staphylococcus</taxon>
    </lineage>
</organism>
<sequence>MERRAVPFHEYMDIKKFICEINEEGKLFAKLPKDKWELPESELKMLMKKLNVIKPSDIEVEKMYYNKEYDTTVFEVCIHDFLRFGFLKRKNGDIEYNQLTWKGY</sequence>